<accession>A0A4Z0R4D3</accession>
<dbReference type="RefSeq" id="WP_135547383.1">
    <property type="nucleotide sequence ID" value="NZ_SPQQ01000004.1"/>
</dbReference>
<dbReference type="PANTHER" id="PTHR43820:SF4">
    <property type="entry name" value="HIGH-AFFINITY BRANCHED-CHAIN AMINO ACID TRANSPORT ATP-BINDING PROTEIN LIVF"/>
    <property type="match status" value="1"/>
</dbReference>
<dbReference type="AlphaFoldDB" id="A0A4Z0R4D3"/>
<keyword evidence="3" id="KW-0547">Nucleotide-binding</keyword>
<dbReference type="InterPro" id="IPR003439">
    <property type="entry name" value="ABC_transporter-like_ATP-bd"/>
</dbReference>
<keyword evidence="8" id="KW-1185">Reference proteome</keyword>
<dbReference type="InterPro" id="IPR027417">
    <property type="entry name" value="P-loop_NTPase"/>
</dbReference>
<dbReference type="GO" id="GO:0015807">
    <property type="term" value="P:L-amino acid transport"/>
    <property type="evidence" value="ECO:0007669"/>
    <property type="project" value="TreeGrafter"/>
</dbReference>
<dbReference type="GO" id="GO:0015658">
    <property type="term" value="F:branched-chain amino acid transmembrane transporter activity"/>
    <property type="evidence" value="ECO:0007669"/>
    <property type="project" value="InterPro"/>
</dbReference>
<sequence>MLKVNNINVSYGKVEVIKQVSFEVNQGEVVVIIGANGAGKTTIMKTVTGLLNPTQGEISFEDHNTSRLSAEKIVKLGISMCPEGRQVFPQHTVYENLVLGGYLIRRDKPIFQKNIEHMYSLFPILKERSKQFAGTLSGGEQQMLAIARAMMSNPKLLLLDEPSAGLAPIYVKGIFEMIKTLANQGTTILLVEQMANMALKLANRAYVLETGHIALEGAAADIMTNSKVVESYLGSKKY</sequence>
<dbReference type="InterPro" id="IPR052156">
    <property type="entry name" value="BCAA_Transport_ATP-bd_LivF"/>
</dbReference>
<dbReference type="PROSITE" id="PS00211">
    <property type="entry name" value="ABC_TRANSPORTER_1"/>
    <property type="match status" value="1"/>
</dbReference>
<keyword evidence="4 7" id="KW-0067">ATP-binding</keyword>
<dbReference type="CDD" id="cd03224">
    <property type="entry name" value="ABC_TM1139_LivF_branched"/>
    <property type="match status" value="1"/>
</dbReference>
<dbReference type="GO" id="GO:0016887">
    <property type="term" value="F:ATP hydrolysis activity"/>
    <property type="evidence" value="ECO:0007669"/>
    <property type="project" value="InterPro"/>
</dbReference>
<dbReference type="PIRSF" id="PIRSF039137">
    <property type="entry name" value="ABC_branched_ATPase"/>
    <property type="match status" value="1"/>
</dbReference>
<evidence type="ECO:0000256" key="5">
    <source>
        <dbReference type="ARBA" id="ARBA00022970"/>
    </source>
</evidence>
<evidence type="ECO:0000256" key="2">
    <source>
        <dbReference type="ARBA" id="ARBA00022448"/>
    </source>
</evidence>
<keyword evidence="2" id="KW-0813">Transport</keyword>
<dbReference type="SMART" id="SM00382">
    <property type="entry name" value="AAA"/>
    <property type="match status" value="1"/>
</dbReference>
<dbReference type="Gene3D" id="3.40.50.300">
    <property type="entry name" value="P-loop containing nucleotide triphosphate hydrolases"/>
    <property type="match status" value="1"/>
</dbReference>
<dbReference type="InterPro" id="IPR017871">
    <property type="entry name" value="ABC_transporter-like_CS"/>
</dbReference>
<reference evidence="7 8" key="1">
    <citation type="submission" date="2019-03" db="EMBL/GenBank/DDBJ databases">
        <title>Draft Genome Sequence of Desulfosporosinus fructosivorans Strain 63.6F, Isolated from Marine Sediment in the Baltic Sea.</title>
        <authorList>
            <person name="Hausmann B."/>
            <person name="Vandieken V."/>
            <person name="Pjevac P."/>
            <person name="Schreck K."/>
            <person name="Herbold C.W."/>
            <person name="Loy A."/>
        </authorList>
    </citation>
    <scope>NUCLEOTIDE SEQUENCE [LARGE SCALE GENOMIC DNA]</scope>
    <source>
        <strain evidence="7 8">63.6F</strain>
    </source>
</reference>
<dbReference type="GO" id="GO:0005524">
    <property type="term" value="F:ATP binding"/>
    <property type="evidence" value="ECO:0007669"/>
    <property type="project" value="UniProtKB-KW"/>
</dbReference>
<organism evidence="7 8">
    <name type="scientific">Desulfosporosinus fructosivorans</name>
    <dbReference type="NCBI Taxonomy" id="2018669"/>
    <lineage>
        <taxon>Bacteria</taxon>
        <taxon>Bacillati</taxon>
        <taxon>Bacillota</taxon>
        <taxon>Clostridia</taxon>
        <taxon>Eubacteriales</taxon>
        <taxon>Desulfitobacteriaceae</taxon>
        <taxon>Desulfosporosinus</taxon>
    </lineage>
</organism>
<dbReference type="SUPFAM" id="SSF52540">
    <property type="entry name" value="P-loop containing nucleoside triphosphate hydrolases"/>
    <property type="match status" value="1"/>
</dbReference>
<protein>
    <submittedName>
        <fullName evidence="7">ABC transporter ATP-binding protein</fullName>
    </submittedName>
</protein>
<dbReference type="InterPro" id="IPR003593">
    <property type="entry name" value="AAA+_ATPase"/>
</dbReference>
<dbReference type="InterPro" id="IPR030660">
    <property type="entry name" value="ABC_branched_ATPase_LivF/BraG"/>
</dbReference>
<gene>
    <name evidence="7" type="ORF">E4K67_13070</name>
</gene>
<proteinExistence type="inferred from homology"/>
<evidence type="ECO:0000256" key="3">
    <source>
        <dbReference type="ARBA" id="ARBA00022741"/>
    </source>
</evidence>
<evidence type="ECO:0000313" key="8">
    <source>
        <dbReference type="Proteomes" id="UP000298460"/>
    </source>
</evidence>
<keyword evidence="5" id="KW-0029">Amino-acid transport</keyword>
<evidence type="ECO:0000313" key="7">
    <source>
        <dbReference type="EMBL" id="TGE37658.1"/>
    </source>
</evidence>
<name>A0A4Z0R4D3_9FIRM</name>
<feature type="domain" description="ABC transporter" evidence="6">
    <location>
        <begin position="2"/>
        <end position="235"/>
    </location>
</feature>
<dbReference type="EMBL" id="SPQQ01000004">
    <property type="protein sequence ID" value="TGE37658.1"/>
    <property type="molecule type" value="Genomic_DNA"/>
</dbReference>
<comment type="caution">
    <text evidence="7">The sequence shown here is derived from an EMBL/GenBank/DDBJ whole genome shotgun (WGS) entry which is preliminary data.</text>
</comment>
<dbReference type="PROSITE" id="PS50893">
    <property type="entry name" value="ABC_TRANSPORTER_2"/>
    <property type="match status" value="1"/>
</dbReference>
<dbReference type="Proteomes" id="UP000298460">
    <property type="component" value="Unassembled WGS sequence"/>
</dbReference>
<comment type="similarity">
    <text evidence="1">Belongs to the ABC transporter superfamily.</text>
</comment>
<evidence type="ECO:0000256" key="4">
    <source>
        <dbReference type="ARBA" id="ARBA00022840"/>
    </source>
</evidence>
<evidence type="ECO:0000256" key="1">
    <source>
        <dbReference type="ARBA" id="ARBA00005417"/>
    </source>
</evidence>
<dbReference type="OrthoDB" id="9779136at2"/>
<dbReference type="Pfam" id="PF00005">
    <property type="entry name" value="ABC_tran"/>
    <property type="match status" value="1"/>
</dbReference>
<evidence type="ECO:0000259" key="6">
    <source>
        <dbReference type="PROSITE" id="PS50893"/>
    </source>
</evidence>
<dbReference type="PANTHER" id="PTHR43820">
    <property type="entry name" value="HIGH-AFFINITY BRANCHED-CHAIN AMINO ACID TRANSPORT ATP-BINDING PROTEIN LIVF"/>
    <property type="match status" value="1"/>
</dbReference>